<keyword evidence="4" id="KW-0804">Transcription</keyword>
<evidence type="ECO:0000256" key="3">
    <source>
        <dbReference type="ARBA" id="ARBA00023125"/>
    </source>
</evidence>
<evidence type="ECO:0000313" key="7">
    <source>
        <dbReference type="EMBL" id="TGG94096.1"/>
    </source>
</evidence>
<organism evidence="7 8">
    <name type="scientific">Natronospirillum operosum</name>
    <dbReference type="NCBI Taxonomy" id="2759953"/>
    <lineage>
        <taxon>Bacteria</taxon>
        <taxon>Pseudomonadati</taxon>
        <taxon>Pseudomonadota</taxon>
        <taxon>Gammaproteobacteria</taxon>
        <taxon>Oceanospirillales</taxon>
        <taxon>Natronospirillaceae</taxon>
        <taxon>Natronospirillum</taxon>
    </lineage>
</organism>
<gene>
    <name evidence="7" type="ORF">E4656_07930</name>
</gene>
<dbReference type="GO" id="GO:0005829">
    <property type="term" value="C:cytosol"/>
    <property type="evidence" value="ECO:0007669"/>
    <property type="project" value="TreeGrafter"/>
</dbReference>
<evidence type="ECO:0000256" key="5">
    <source>
        <dbReference type="SAM" id="MobiDB-lite"/>
    </source>
</evidence>
<evidence type="ECO:0000313" key="8">
    <source>
        <dbReference type="Proteomes" id="UP000297475"/>
    </source>
</evidence>
<evidence type="ECO:0000259" key="6">
    <source>
        <dbReference type="PROSITE" id="PS50931"/>
    </source>
</evidence>
<keyword evidence="8" id="KW-1185">Reference proteome</keyword>
<keyword evidence="2" id="KW-0805">Transcription regulation</keyword>
<dbReference type="PRINTS" id="PR00039">
    <property type="entry name" value="HTHLYSR"/>
</dbReference>
<dbReference type="SUPFAM" id="SSF46785">
    <property type="entry name" value="Winged helix' DNA-binding domain"/>
    <property type="match status" value="1"/>
</dbReference>
<comment type="similarity">
    <text evidence="1">Belongs to the LysR transcriptional regulatory family.</text>
</comment>
<dbReference type="InterPro" id="IPR036390">
    <property type="entry name" value="WH_DNA-bd_sf"/>
</dbReference>
<sequence length="308" mass="34568">MELRHLRYFLAVAETLNFTRAADKVHVTQSTLSHQIRQLEDDLGQPLFERVGRRVILTESGQTFYEHVEPIMRQVDEAVGAVKDVPDELRGELRIAATHSFNVQLIPQCLAVFMKRFPLIRVVVEELSGDQISDGLVNGTLDLGISYRPAVPRGLRFEPLYNEELRLITPPDHQLASHRRVRMVELNGVRMTLLTGKFSTRQMLDECFAAAGARPHIVAELNAISPMVELVRRTGLCSIVSDNALKDEAGIVSIPLESPTPVRTPGLLWSQSQHRLPASRFMAETVRQVVQSPGQGGKSRARRRQSSR</sequence>
<dbReference type="Gene3D" id="3.40.190.290">
    <property type="match status" value="1"/>
</dbReference>
<dbReference type="PROSITE" id="PS50931">
    <property type="entry name" value="HTH_LYSR"/>
    <property type="match status" value="1"/>
</dbReference>
<dbReference type="PANTHER" id="PTHR30419">
    <property type="entry name" value="HTH-TYPE TRANSCRIPTIONAL REGULATOR YBHD"/>
    <property type="match status" value="1"/>
</dbReference>
<dbReference type="Gene3D" id="1.10.10.10">
    <property type="entry name" value="Winged helix-like DNA-binding domain superfamily/Winged helix DNA-binding domain"/>
    <property type="match status" value="1"/>
</dbReference>
<comment type="caution">
    <text evidence="7">The sequence shown here is derived from an EMBL/GenBank/DDBJ whole genome shotgun (WGS) entry which is preliminary data.</text>
</comment>
<dbReference type="InterPro" id="IPR000847">
    <property type="entry name" value="LysR_HTH_N"/>
</dbReference>
<dbReference type="FunFam" id="1.10.10.10:FF:000001">
    <property type="entry name" value="LysR family transcriptional regulator"/>
    <property type="match status" value="1"/>
</dbReference>
<dbReference type="Pfam" id="PF03466">
    <property type="entry name" value="LysR_substrate"/>
    <property type="match status" value="1"/>
</dbReference>
<dbReference type="InterPro" id="IPR036388">
    <property type="entry name" value="WH-like_DNA-bd_sf"/>
</dbReference>
<dbReference type="Proteomes" id="UP000297475">
    <property type="component" value="Unassembled WGS sequence"/>
</dbReference>
<feature type="domain" description="HTH lysR-type" evidence="6">
    <location>
        <begin position="1"/>
        <end position="58"/>
    </location>
</feature>
<dbReference type="EMBL" id="SRMF01000002">
    <property type="protein sequence ID" value="TGG94096.1"/>
    <property type="molecule type" value="Genomic_DNA"/>
</dbReference>
<dbReference type="CDD" id="cd05466">
    <property type="entry name" value="PBP2_LTTR_substrate"/>
    <property type="match status" value="1"/>
</dbReference>
<accession>A0A4Z0WFL8</accession>
<dbReference type="GO" id="GO:0003700">
    <property type="term" value="F:DNA-binding transcription factor activity"/>
    <property type="evidence" value="ECO:0007669"/>
    <property type="project" value="InterPro"/>
</dbReference>
<feature type="compositionally biased region" description="Basic residues" evidence="5">
    <location>
        <begin position="299"/>
        <end position="308"/>
    </location>
</feature>
<dbReference type="Pfam" id="PF00126">
    <property type="entry name" value="HTH_1"/>
    <property type="match status" value="1"/>
</dbReference>
<evidence type="ECO:0000256" key="2">
    <source>
        <dbReference type="ARBA" id="ARBA00023015"/>
    </source>
</evidence>
<protein>
    <submittedName>
        <fullName evidence="7">LysR family transcriptional regulator</fullName>
    </submittedName>
</protein>
<dbReference type="InterPro" id="IPR005119">
    <property type="entry name" value="LysR_subst-bd"/>
</dbReference>
<dbReference type="SUPFAM" id="SSF53850">
    <property type="entry name" value="Periplasmic binding protein-like II"/>
    <property type="match status" value="1"/>
</dbReference>
<feature type="region of interest" description="Disordered" evidence="5">
    <location>
        <begin position="289"/>
        <end position="308"/>
    </location>
</feature>
<dbReference type="RefSeq" id="WP_135482664.1">
    <property type="nucleotide sequence ID" value="NZ_SRMF01000002.1"/>
</dbReference>
<evidence type="ECO:0000256" key="1">
    <source>
        <dbReference type="ARBA" id="ARBA00009437"/>
    </source>
</evidence>
<dbReference type="GO" id="GO:0003677">
    <property type="term" value="F:DNA binding"/>
    <property type="evidence" value="ECO:0007669"/>
    <property type="project" value="UniProtKB-KW"/>
</dbReference>
<evidence type="ECO:0000256" key="4">
    <source>
        <dbReference type="ARBA" id="ARBA00023163"/>
    </source>
</evidence>
<dbReference type="InterPro" id="IPR050950">
    <property type="entry name" value="HTH-type_LysR_regulators"/>
</dbReference>
<name>A0A4Z0WFL8_9GAMM</name>
<reference evidence="7 8" key="1">
    <citation type="submission" date="2019-04" db="EMBL/GenBank/DDBJ databases">
        <title>Natronospirillum operosus gen. nov., sp. nov., a haloalkaliphilic satellite isolated from decaying biomass of laboratory culture of cyanobacterium Geitlerinema sp. and proposal of Natronospirillaceae fam. nov. and Saccharospirillaceae fam. nov.</title>
        <authorList>
            <person name="Kevbrin V."/>
            <person name="Boltyanskaya Y."/>
            <person name="Koziaeva V."/>
            <person name="Grouzdev D.S."/>
            <person name="Park M."/>
            <person name="Cho J."/>
        </authorList>
    </citation>
    <scope>NUCLEOTIDE SEQUENCE [LARGE SCALE GENOMIC DNA]</scope>
    <source>
        <strain evidence="7 8">G-116</strain>
    </source>
</reference>
<proteinExistence type="inferred from homology"/>
<keyword evidence="3" id="KW-0238">DNA-binding</keyword>
<dbReference type="AlphaFoldDB" id="A0A4Z0WFL8"/>
<dbReference type="OrthoDB" id="9803735at2"/>